<dbReference type="GO" id="GO:0016853">
    <property type="term" value="F:isomerase activity"/>
    <property type="evidence" value="ECO:0007669"/>
    <property type="project" value="UniProtKB-KW"/>
</dbReference>
<feature type="compositionally biased region" description="Low complexity" evidence="1">
    <location>
        <begin position="53"/>
        <end position="66"/>
    </location>
</feature>
<evidence type="ECO:0000256" key="1">
    <source>
        <dbReference type="SAM" id="MobiDB-lite"/>
    </source>
</evidence>
<dbReference type="EMBL" id="KX957972">
    <property type="protein sequence ID" value="APU91709.1"/>
    <property type="molecule type" value="Genomic_DNA"/>
</dbReference>
<protein>
    <submittedName>
        <fullName evidence="2">Protein-disulfide isomerase</fullName>
    </submittedName>
</protein>
<sequence length="66" mass="7688">MTKKVNIRIKGGKVSADFSGFQGKSCEQLENKIRPEELEVEEKHLKDEYHFDTQTQSQTNTETNTW</sequence>
<keyword evidence="2" id="KW-0614">Plasmid</keyword>
<geneLocation type="plasmid" evidence="2">
    <name>pVPS91</name>
</geneLocation>
<organism evidence="2">
    <name type="scientific">Vibrio parahaemolyticus</name>
    <dbReference type="NCBI Taxonomy" id="670"/>
    <lineage>
        <taxon>Bacteria</taxon>
        <taxon>Pseudomonadati</taxon>
        <taxon>Pseudomonadota</taxon>
        <taxon>Gammaproteobacteria</taxon>
        <taxon>Vibrionales</taxon>
        <taxon>Vibrionaceae</taxon>
        <taxon>Vibrio</taxon>
    </lineage>
</organism>
<dbReference type="AlphaFoldDB" id="A0A1P8DRF8"/>
<name>A0A1P8DRF8_VIBPH</name>
<feature type="region of interest" description="Disordered" evidence="1">
    <location>
        <begin position="47"/>
        <end position="66"/>
    </location>
</feature>
<evidence type="ECO:0000313" key="2">
    <source>
        <dbReference type="EMBL" id="APU91709.1"/>
    </source>
</evidence>
<keyword evidence="2" id="KW-0413">Isomerase</keyword>
<accession>A0A1P8DRF8</accession>
<reference evidence="2" key="1">
    <citation type="submission" date="2016-10" db="EMBL/GenBank/DDBJ databases">
        <title>Evolution and Comparative Genomics of Conjugative MDR Plasmids in Vibrio species.</title>
        <authorList>
            <person name="Li R."/>
            <person name="Ye L."/>
            <person name="Wong M.Ho.Yin."/>
            <person name="Zheng Z."/>
            <person name="Chan E.Wai.Chi."/>
            <person name="Chen S."/>
        </authorList>
    </citation>
    <scope>NUCLEOTIDE SEQUENCE</scope>
    <source>
        <plasmid evidence="2">pVPS91</plasmid>
    </source>
</reference>
<proteinExistence type="predicted"/>
<dbReference type="RefSeq" id="WP_017086532.1">
    <property type="nucleotide sequence ID" value="NZ_CP176033.1"/>
</dbReference>